<dbReference type="SUPFAM" id="SSF100950">
    <property type="entry name" value="NagB/RpiA/CoA transferase-like"/>
    <property type="match status" value="1"/>
</dbReference>
<keyword evidence="12" id="KW-1185">Reference proteome</keyword>
<accession>A0A150GRR8</accession>
<evidence type="ECO:0000313" key="12">
    <source>
        <dbReference type="Proteomes" id="UP000075714"/>
    </source>
</evidence>
<dbReference type="OrthoDB" id="269919at2759"/>
<evidence type="ECO:0000256" key="1">
    <source>
        <dbReference type="ARBA" id="ARBA00004514"/>
    </source>
</evidence>
<comment type="similarity">
    <text evidence="2 9">Belongs to the eIF-2B alpha/beta/delta subunits family.</text>
</comment>
<evidence type="ECO:0000256" key="5">
    <source>
        <dbReference type="ARBA" id="ARBA00022917"/>
    </source>
</evidence>
<comment type="subunit">
    <text evidence="8">Component of the translation initiation factor 2B (eIF2B) complex which is a heterodecamer of two sets of five different subunits: alpha, beta, gamma, delta and epsilon. Subunits alpha, beta and delta comprise a regulatory subcomplex and subunits epsilon and gamma comprise a catalytic subcomplex. Within the complex, the hexameric regulatory complex resides at the center, with the two heterodimeric catalytic subcomplexes bound on opposite sides.</text>
</comment>
<evidence type="ECO:0000256" key="4">
    <source>
        <dbReference type="ARBA" id="ARBA00022540"/>
    </source>
</evidence>
<dbReference type="Pfam" id="PF01008">
    <property type="entry name" value="IF-2B"/>
    <property type="match status" value="1"/>
</dbReference>
<dbReference type="Gene3D" id="3.40.50.10470">
    <property type="entry name" value="Translation initiation factor eif-2b, domain 2"/>
    <property type="match status" value="1"/>
</dbReference>
<comment type="subcellular location">
    <subcellularLocation>
        <location evidence="1">Cytoplasm</location>
        <location evidence="1">Cytosol</location>
    </subcellularLocation>
</comment>
<organism evidence="11 12">
    <name type="scientific">Gonium pectorale</name>
    <name type="common">Green alga</name>
    <dbReference type="NCBI Taxonomy" id="33097"/>
    <lineage>
        <taxon>Eukaryota</taxon>
        <taxon>Viridiplantae</taxon>
        <taxon>Chlorophyta</taxon>
        <taxon>core chlorophytes</taxon>
        <taxon>Chlorophyceae</taxon>
        <taxon>CS clade</taxon>
        <taxon>Chlamydomonadales</taxon>
        <taxon>Volvocaceae</taxon>
        <taxon>Gonium</taxon>
    </lineage>
</organism>
<evidence type="ECO:0000256" key="3">
    <source>
        <dbReference type="ARBA" id="ARBA00022490"/>
    </source>
</evidence>
<evidence type="ECO:0000256" key="8">
    <source>
        <dbReference type="ARBA" id="ARBA00046432"/>
    </source>
</evidence>
<dbReference type="GO" id="GO:0005851">
    <property type="term" value="C:eukaryotic translation initiation factor 2B complex"/>
    <property type="evidence" value="ECO:0007669"/>
    <property type="project" value="TreeGrafter"/>
</dbReference>
<dbReference type="GO" id="GO:0005085">
    <property type="term" value="F:guanyl-nucleotide exchange factor activity"/>
    <property type="evidence" value="ECO:0007669"/>
    <property type="project" value="TreeGrafter"/>
</dbReference>
<dbReference type="PANTHER" id="PTHR45859">
    <property type="entry name" value="TRANSLATION INITIATION FACTOR EIF-2B SUBUNIT BETA"/>
    <property type="match status" value="1"/>
</dbReference>
<proteinExistence type="inferred from homology"/>
<evidence type="ECO:0000313" key="11">
    <source>
        <dbReference type="EMBL" id="KXZ52452.1"/>
    </source>
</evidence>
<sequence>MSEKKEIDEIVEECCTVFRRRQIEGSLPCAKKTLDILRLIVTNKKHSTAGALIDEIRNVGYRMQTARPVELAIGNMVRRVLHIVREEAKQEEMEEAKPSFSQPSASEGSRIQSGGGLLSQALKGRLHLPRGPSLSNLLDVGIDQAIFTSQLAPIHESPADRPDPPQPSASVGGGGFVPAAERADRGGADEAESLASTRRQQGKKAPQNWKGKHEVIESINELIDELDHIQGSITTQGVEHIHANEVILTMGMSDTTLLFLKEAAKKREFQVVVAEGAPRFDGHLMARKLADAGIQTTLIADSAVYAMMARANKVLVGAHAVLANGGVVAPVGLHMVALSARRHSIPFVVLVGLHKLSPLFPTDPELLYNEFKGPSDVIDFDVVGEAFAQQQQLHQAFAAAAPRDGDAAGPGPGSATAAGGGGYTSAGGFIDVSLPSISAAATAASGGGAGSSSPPLAATGPLGLTAAGGAFRWDPLPGNVHVPTPLFDYVPPHLISLFITDMGGRTPSYVYRLLTEYYARDDYFLSREVFGKDGAR</sequence>
<keyword evidence="3" id="KW-0963">Cytoplasm</keyword>
<dbReference type="Proteomes" id="UP000075714">
    <property type="component" value="Unassembled WGS sequence"/>
</dbReference>
<name>A0A150GRR8_GONPE</name>
<feature type="region of interest" description="Disordered" evidence="10">
    <location>
        <begin position="89"/>
        <end position="114"/>
    </location>
</feature>
<comment type="caution">
    <text evidence="11">The sequence shown here is derived from an EMBL/GenBank/DDBJ whole genome shotgun (WGS) entry which is preliminary data.</text>
</comment>
<evidence type="ECO:0000256" key="10">
    <source>
        <dbReference type="SAM" id="MobiDB-lite"/>
    </source>
</evidence>
<keyword evidence="5" id="KW-0648">Protein biosynthesis</keyword>
<evidence type="ECO:0000256" key="7">
    <source>
        <dbReference type="ARBA" id="ARBA00044228"/>
    </source>
</evidence>
<dbReference type="AlphaFoldDB" id="A0A150GRR8"/>
<gene>
    <name evidence="11" type="ORF">GPECTOR_9g496</name>
</gene>
<protein>
    <recommendedName>
        <fullName evidence="6">Translation initiation factor eIF2B subunit beta</fullName>
    </recommendedName>
    <alternativeName>
        <fullName evidence="7">eIF2B GDP-GTP exchange factor subunit beta</fullName>
    </alternativeName>
</protein>
<dbReference type="InterPro" id="IPR051855">
    <property type="entry name" value="eIF2B_beta_subunit"/>
</dbReference>
<reference evidence="12" key="1">
    <citation type="journal article" date="2016" name="Nat. Commun.">
        <title>The Gonium pectorale genome demonstrates co-option of cell cycle regulation during the evolution of multicellularity.</title>
        <authorList>
            <person name="Hanschen E.R."/>
            <person name="Marriage T.N."/>
            <person name="Ferris P.J."/>
            <person name="Hamaji T."/>
            <person name="Toyoda A."/>
            <person name="Fujiyama A."/>
            <person name="Neme R."/>
            <person name="Noguchi H."/>
            <person name="Minakuchi Y."/>
            <person name="Suzuki M."/>
            <person name="Kawai-Toyooka H."/>
            <person name="Smith D.R."/>
            <person name="Sparks H."/>
            <person name="Anderson J."/>
            <person name="Bakaric R."/>
            <person name="Luria V."/>
            <person name="Karger A."/>
            <person name="Kirschner M.W."/>
            <person name="Durand P.M."/>
            <person name="Michod R.E."/>
            <person name="Nozaki H."/>
            <person name="Olson B.J."/>
        </authorList>
    </citation>
    <scope>NUCLEOTIDE SEQUENCE [LARGE SCALE GENOMIC DNA]</scope>
    <source>
        <strain evidence="12">NIES-2863</strain>
    </source>
</reference>
<dbReference type="PANTHER" id="PTHR45859:SF1">
    <property type="entry name" value="TRANSLATION INITIATION FACTOR EIF-2B SUBUNIT BETA"/>
    <property type="match status" value="1"/>
</dbReference>
<feature type="region of interest" description="Disordered" evidence="10">
    <location>
        <begin position="155"/>
        <end position="211"/>
    </location>
</feature>
<dbReference type="InterPro" id="IPR000649">
    <property type="entry name" value="IF-2B-related"/>
</dbReference>
<dbReference type="GO" id="GO:0005829">
    <property type="term" value="C:cytosol"/>
    <property type="evidence" value="ECO:0007669"/>
    <property type="project" value="UniProtKB-SubCell"/>
</dbReference>
<dbReference type="STRING" id="33097.A0A150GRR8"/>
<dbReference type="EMBL" id="LSYV01000010">
    <property type="protein sequence ID" value="KXZ52452.1"/>
    <property type="molecule type" value="Genomic_DNA"/>
</dbReference>
<evidence type="ECO:0000256" key="6">
    <source>
        <dbReference type="ARBA" id="ARBA00044122"/>
    </source>
</evidence>
<keyword evidence="4" id="KW-0396">Initiation factor</keyword>
<evidence type="ECO:0000256" key="2">
    <source>
        <dbReference type="ARBA" id="ARBA00007251"/>
    </source>
</evidence>
<dbReference type="InterPro" id="IPR042529">
    <property type="entry name" value="IF_2B-like_C"/>
</dbReference>
<dbReference type="GO" id="GO:0003743">
    <property type="term" value="F:translation initiation factor activity"/>
    <property type="evidence" value="ECO:0007669"/>
    <property type="project" value="UniProtKB-KW"/>
</dbReference>
<evidence type="ECO:0000256" key="9">
    <source>
        <dbReference type="RuleBase" id="RU003814"/>
    </source>
</evidence>
<dbReference type="InterPro" id="IPR037171">
    <property type="entry name" value="NagB/RpiA_transferase-like"/>
</dbReference>
<feature type="compositionally biased region" description="Polar residues" evidence="10">
    <location>
        <begin position="99"/>
        <end position="112"/>
    </location>
</feature>